<name>A0A2N8KZK6_9BURK</name>
<reference evidence="3 4" key="1">
    <citation type="submission" date="2018-01" db="EMBL/GenBank/DDBJ databases">
        <title>Draft genome sequence of Paucibacter aquatile CR182 isolated from freshwater of the Nakdong River.</title>
        <authorList>
            <person name="Choi A."/>
            <person name="Chung E.J."/>
        </authorList>
    </citation>
    <scope>NUCLEOTIDE SEQUENCE [LARGE SCALE GENOMIC DNA]</scope>
    <source>
        <strain evidence="3 4">CR182</strain>
    </source>
</reference>
<dbReference type="InterPro" id="IPR036380">
    <property type="entry name" value="Isochorismatase-like_sf"/>
</dbReference>
<evidence type="ECO:0000256" key="1">
    <source>
        <dbReference type="ARBA" id="ARBA00022801"/>
    </source>
</evidence>
<dbReference type="EMBL" id="POSP01000003">
    <property type="protein sequence ID" value="PND38884.1"/>
    <property type="molecule type" value="Genomic_DNA"/>
</dbReference>
<keyword evidence="1" id="KW-0378">Hydrolase</keyword>
<comment type="caution">
    <text evidence="3">The sequence shown here is derived from an EMBL/GenBank/DDBJ whole genome shotgun (WGS) entry which is preliminary data.</text>
</comment>
<dbReference type="PANTHER" id="PTHR43540">
    <property type="entry name" value="PEROXYUREIDOACRYLATE/UREIDOACRYLATE AMIDOHYDROLASE-RELATED"/>
    <property type="match status" value="1"/>
</dbReference>
<dbReference type="InterPro" id="IPR050272">
    <property type="entry name" value="Isochorismatase-like_hydrls"/>
</dbReference>
<dbReference type="AlphaFoldDB" id="A0A2N8KZK6"/>
<dbReference type="InterPro" id="IPR000868">
    <property type="entry name" value="Isochorismatase-like_dom"/>
</dbReference>
<gene>
    <name evidence="3" type="ORF">C1O66_16030</name>
</gene>
<sequence>MSHSEPALDLERAALLVIDMQCGAFDGRLCPPMPDGDALLSACRSALDWARRQRVPVFWIQHSEPGGPMDGPGFDIDPRLNPAAEEPRFTKTVPDAFEETSLAQALQQAGRSQPILIGLQSDCCIEATARGALAQGLKPWLVPDAHHTWPDQGLSAEALRDQVSQALAQAGVPLIPLSTLYTVTHKQSHSA</sequence>
<proteinExistence type="predicted"/>
<organism evidence="3 4">
    <name type="scientific">Kinneretia aquatilis</name>
    <dbReference type="NCBI Taxonomy" id="2070761"/>
    <lineage>
        <taxon>Bacteria</taxon>
        <taxon>Pseudomonadati</taxon>
        <taxon>Pseudomonadota</taxon>
        <taxon>Betaproteobacteria</taxon>
        <taxon>Burkholderiales</taxon>
        <taxon>Sphaerotilaceae</taxon>
        <taxon>Roseateles</taxon>
    </lineage>
</organism>
<accession>A0A2N8KZK6</accession>
<dbReference type="Proteomes" id="UP000235916">
    <property type="component" value="Unassembled WGS sequence"/>
</dbReference>
<dbReference type="RefSeq" id="WP_102768801.1">
    <property type="nucleotide sequence ID" value="NZ_POSP01000003.1"/>
</dbReference>
<dbReference type="GO" id="GO:0016787">
    <property type="term" value="F:hydrolase activity"/>
    <property type="evidence" value="ECO:0007669"/>
    <property type="project" value="UniProtKB-KW"/>
</dbReference>
<dbReference type="SUPFAM" id="SSF52499">
    <property type="entry name" value="Isochorismatase-like hydrolases"/>
    <property type="match status" value="1"/>
</dbReference>
<keyword evidence="4" id="KW-1185">Reference proteome</keyword>
<dbReference type="Gene3D" id="3.40.50.850">
    <property type="entry name" value="Isochorismatase-like"/>
    <property type="match status" value="1"/>
</dbReference>
<dbReference type="OrthoDB" id="1157330at2"/>
<feature type="domain" description="Isochorismatase-like" evidence="2">
    <location>
        <begin position="13"/>
        <end position="158"/>
    </location>
</feature>
<evidence type="ECO:0000313" key="3">
    <source>
        <dbReference type="EMBL" id="PND38884.1"/>
    </source>
</evidence>
<protein>
    <recommendedName>
        <fullName evidence="2">Isochorismatase-like domain-containing protein</fullName>
    </recommendedName>
</protein>
<dbReference type="Pfam" id="PF00857">
    <property type="entry name" value="Isochorismatase"/>
    <property type="match status" value="1"/>
</dbReference>
<dbReference type="PANTHER" id="PTHR43540:SF6">
    <property type="entry name" value="ISOCHORISMATASE-LIKE DOMAIN-CONTAINING PROTEIN"/>
    <property type="match status" value="1"/>
</dbReference>
<evidence type="ECO:0000259" key="2">
    <source>
        <dbReference type="Pfam" id="PF00857"/>
    </source>
</evidence>
<evidence type="ECO:0000313" key="4">
    <source>
        <dbReference type="Proteomes" id="UP000235916"/>
    </source>
</evidence>